<comment type="caution">
    <text evidence="10">The sequence shown here is derived from an EMBL/GenBank/DDBJ whole genome shotgun (WGS) entry which is preliminary data.</text>
</comment>
<accession>A0ABV7J5B5</accession>
<dbReference type="Proteomes" id="UP001595533">
    <property type="component" value="Unassembled WGS sequence"/>
</dbReference>
<comment type="function">
    <text evidence="7">Required for disulfide bond formation in some periplasmic proteins. Acts by transferring its disulfide bond to other proteins and is reduced in the process.</text>
</comment>
<evidence type="ECO:0000313" key="11">
    <source>
        <dbReference type="Proteomes" id="UP001595533"/>
    </source>
</evidence>
<dbReference type="InterPro" id="IPR009094">
    <property type="entry name" value="DiS-bond_isomerase_DsbC/G_N_sf"/>
</dbReference>
<feature type="domain" description="Disulphide bond isomerase DsbC/G N-terminal" evidence="8">
    <location>
        <begin position="18"/>
        <end position="88"/>
    </location>
</feature>
<dbReference type="SUPFAM" id="SSF52833">
    <property type="entry name" value="Thioredoxin-like"/>
    <property type="match status" value="1"/>
</dbReference>
<dbReference type="InterPro" id="IPR051470">
    <property type="entry name" value="Thiol:disulfide_interchange"/>
</dbReference>
<dbReference type="Pfam" id="PF10411">
    <property type="entry name" value="DsbC_N"/>
    <property type="match status" value="1"/>
</dbReference>
<proteinExistence type="inferred from homology"/>
<feature type="signal peptide" evidence="7">
    <location>
        <begin position="1"/>
        <end position="18"/>
    </location>
</feature>
<feature type="domain" description="Thioredoxin-like fold" evidence="9">
    <location>
        <begin position="116"/>
        <end position="236"/>
    </location>
</feature>
<dbReference type="InterPro" id="IPR033954">
    <property type="entry name" value="DiS-bond_Isoase_DsbC/G"/>
</dbReference>
<dbReference type="InterPro" id="IPR036249">
    <property type="entry name" value="Thioredoxin-like_sf"/>
</dbReference>
<evidence type="ECO:0000259" key="8">
    <source>
        <dbReference type="Pfam" id="PF10411"/>
    </source>
</evidence>
<dbReference type="CDD" id="cd03020">
    <property type="entry name" value="DsbA_DsbC_DsbG"/>
    <property type="match status" value="1"/>
</dbReference>
<keyword evidence="3 7" id="KW-0732">Signal</keyword>
<evidence type="ECO:0000256" key="6">
    <source>
        <dbReference type="ARBA" id="ARBA00023284"/>
    </source>
</evidence>
<evidence type="ECO:0000256" key="3">
    <source>
        <dbReference type="ARBA" id="ARBA00022729"/>
    </source>
</evidence>
<keyword evidence="6 7" id="KW-0676">Redox-active center</keyword>
<comment type="similarity">
    <text evidence="2 7">Belongs to the thioredoxin family. DsbC subfamily.</text>
</comment>
<feature type="chain" id="PRO_5044989729" description="Thiol:disulfide interchange protein" evidence="7">
    <location>
        <begin position="19"/>
        <end position="243"/>
    </location>
</feature>
<dbReference type="Gene3D" id="3.10.450.70">
    <property type="entry name" value="Disulphide bond isomerase, DsbC/G, N-terminal"/>
    <property type="match status" value="1"/>
</dbReference>
<comment type="subcellular location">
    <subcellularLocation>
        <location evidence="1 7">Periplasm</location>
    </subcellularLocation>
</comment>
<protein>
    <recommendedName>
        <fullName evidence="7">Thiol:disulfide interchange protein</fullName>
    </recommendedName>
</protein>
<evidence type="ECO:0000256" key="1">
    <source>
        <dbReference type="ARBA" id="ARBA00004418"/>
    </source>
</evidence>
<gene>
    <name evidence="10" type="ORF">ACFODZ_02580</name>
</gene>
<dbReference type="SUPFAM" id="SSF54423">
    <property type="entry name" value="DsbC/DsbG N-terminal domain-like"/>
    <property type="match status" value="1"/>
</dbReference>
<evidence type="ECO:0000256" key="7">
    <source>
        <dbReference type="RuleBase" id="RU364038"/>
    </source>
</evidence>
<keyword evidence="11" id="KW-1185">Reference proteome</keyword>
<name>A0ABV7J5B5_9GAMM</name>
<keyword evidence="5" id="KW-1015">Disulfide bond</keyword>
<evidence type="ECO:0000256" key="5">
    <source>
        <dbReference type="ARBA" id="ARBA00023157"/>
    </source>
</evidence>
<sequence length="243" mass="26592">MKPLLFILATLLTTQLMANEDQAVIEEALKKITSSAVKIVEVNSTPIGDIKEVMVDAGRGSEILYISADGKYIINGSLFDIENRIDLTDQKKSLIRKDLIEGIGAAQRINFYPEDMKYHVTVFTDIDCGYCRKLHAEMAQYNELGIGVSYLFFPRAGLQSASFDKAVNVWCAKDQQNAMTMAKAGEPVDPQQCDNPIASHYQAGQTAGVTGTPALVLDNGTLMPGYLPPAQLKQRLDAMLAAK</sequence>
<evidence type="ECO:0000256" key="4">
    <source>
        <dbReference type="ARBA" id="ARBA00022764"/>
    </source>
</evidence>
<dbReference type="Gene3D" id="3.40.30.10">
    <property type="entry name" value="Glutaredoxin"/>
    <property type="match status" value="1"/>
</dbReference>
<evidence type="ECO:0000259" key="9">
    <source>
        <dbReference type="Pfam" id="PF13098"/>
    </source>
</evidence>
<dbReference type="InterPro" id="IPR018950">
    <property type="entry name" value="DiS-bond_isomerase_DsbC/G_N"/>
</dbReference>
<dbReference type="PANTHER" id="PTHR35272">
    <property type="entry name" value="THIOL:DISULFIDE INTERCHANGE PROTEIN DSBC-RELATED"/>
    <property type="match status" value="1"/>
</dbReference>
<evidence type="ECO:0000256" key="2">
    <source>
        <dbReference type="ARBA" id="ARBA00009813"/>
    </source>
</evidence>
<dbReference type="RefSeq" id="WP_077409770.1">
    <property type="nucleotide sequence ID" value="NZ_JBHRTS010000001.1"/>
</dbReference>
<dbReference type="PANTHER" id="PTHR35272:SF3">
    <property type="entry name" value="THIOL:DISULFIDE INTERCHANGE PROTEIN DSBC"/>
    <property type="match status" value="1"/>
</dbReference>
<organism evidence="10 11">
    <name type="scientific">Marinicella sediminis</name>
    <dbReference type="NCBI Taxonomy" id="1792834"/>
    <lineage>
        <taxon>Bacteria</taxon>
        <taxon>Pseudomonadati</taxon>
        <taxon>Pseudomonadota</taxon>
        <taxon>Gammaproteobacteria</taxon>
        <taxon>Lysobacterales</taxon>
        <taxon>Marinicellaceae</taxon>
        <taxon>Marinicella</taxon>
    </lineage>
</organism>
<dbReference type="Pfam" id="PF13098">
    <property type="entry name" value="Thioredoxin_2"/>
    <property type="match status" value="1"/>
</dbReference>
<evidence type="ECO:0000313" key="10">
    <source>
        <dbReference type="EMBL" id="MFC3193119.1"/>
    </source>
</evidence>
<dbReference type="EMBL" id="JBHRTS010000001">
    <property type="protein sequence ID" value="MFC3193119.1"/>
    <property type="molecule type" value="Genomic_DNA"/>
</dbReference>
<reference evidence="11" key="1">
    <citation type="journal article" date="2019" name="Int. J. Syst. Evol. Microbiol.">
        <title>The Global Catalogue of Microorganisms (GCM) 10K type strain sequencing project: providing services to taxonomists for standard genome sequencing and annotation.</title>
        <authorList>
            <consortium name="The Broad Institute Genomics Platform"/>
            <consortium name="The Broad Institute Genome Sequencing Center for Infectious Disease"/>
            <person name="Wu L."/>
            <person name="Ma J."/>
        </authorList>
    </citation>
    <scope>NUCLEOTIDE SEQUENCE [LARGE SCALE GENOMIC DNA]</scope>
    <source>
        <strain evidence="11">KCTC 42953</strain>
    </source>
</reference>
<dbReference type="InterPro" id="IPR012336">
    <property type="entry name" value="Thioredoxin-like_fold"/>
</dbReference>
<keyword evidence="4 7" id="KW-0574">Periplasm</keyword>